<dbReference type="RefSeq" id="WP_014806028.1">
    <property type="nucleotide sequence ID" value="NZ_DAONBL010000004.1"/>
</dbReference>
<keyword evidence="2" id="KW-1185">Reference proteome</keyword>
<dbReference type="SUPFAM" id="SSF47148">
    <property type="entry name" value="Diol dehydratase, gamma subunit"/>
    <property type="match status" value="1"/>
</dbReference>
<dbReference type="Gene3D" id="1.10.1510.20">
    <property type="entry name" value="Propanediol/glycerol dehydratase, small subunit"/>
    <property type="match status" value="1"/>
</dbReference>
<name>A0ABY1JD22_9BACT</name>
<proteinExistence type="predicted"/>
<reference evidence="1 2" key="1">
    <citation type="submission" date="2016-11" db="EMBL/GenBank/DDBJ databases">
        <authorList>
            <person name="Varghese N."/>
            <person name="Submissions S."/>
        </authorList>
    </citation>
    <scope>NUCLEOTIDE SEQUENCE [LARGE SCALE GENOMIC DNA]</scope>
    <source>
        <strain evidence="1 2">DSM 20664</strain>
    </source>
</reference>
<dbReference type="Proteomes" id="UP000185093">
    <property type="component" value="Unassembled WGS sequence"/>
</dbReference>
<dbReference type="InterPro" id="IPR003207">
    <property type="entry name" value="Ppandiol/glycerol_DeHydtase_su"/>
</dbReference>
<dbReference type="PIRSF" id="PIRSF018505">
    <property type="entry name" value="Prpndl_dhdrts_sm"/>
    <property type="match status" value="1"/>
</dbReference>
<protein>
    <submittedName>
        <fullName evidence="1">Propanediol dehydratase small subunit</fullName>
    </submittedName>
</protein>
<comment type="caution">
    <text evidence="1">The sequence shown here is derived from an EMBL/GenBank/DDBJ whole genome shotgun (WGS) entry which is preliminary data.</text>
</comment>
<organism evidence="1 2">
    <name type="scientific">Acetomicrobium flavidum</name>
    <dbReference type="NCBI Taxonomy" id="49896"/>
    <lineage>
        <taxon>Bacteria</taxon>
        <taxon>Thermotogati</taxon>
        <taxon>Synergistota</taxon>
        <taxon>Synergistia</taxon>
        <taxon>Synergistales</taxon>
        <taxon>Acetomicrobiaceae</taxon>
        <taxon>Acetomicrobium</taxon>
    </lineage>
</organism>
<dbReference type="Pfam" id="PF02287">
    <property type="entry name" value="Dehydratase_SU"/>
    <property type="match status" value="1"/>
</dbReference>
<sequence length="180" mass="20312">MAEKLNEEMIAELVKQVLKEMAKPQGEKKAEATYRGQAQEGRLTVEDYPLGSKRPEIIKSPRGNAFNDLTLDAVMEGKATFEDFRIDPDALLMQAQIAEAAGRKQMAFNLKRAAELTKVPDERILEIYNAMRPHRSTKEELLAIGDELENKYGAKSCATFVREAVAVYERRKLLRGDVPE</sequence>
<evidence type="ECO:0000313" key="2">
    <source>
        <dbReference type="Proteomes" id="UP000185093"/>
    </source>
</evidence>
<evidence type="ECO:0000313" key="1">
    <source>
        <dbReference type="EMBL" id="SIN67053.1"/>
    </source>
</evidence>
<gene>
    <name evidence="1" type="ORF">SAMN05444368_1004</name>
</gene>
<dbReference type="NCBIfam" id="NF011972">
    <property type="entry name" value="PRK15443.1-3"/>
    <property type="match status" value="1"/>
</dbReference>
<accession>A0ABY1JD22</accession>
<dbReference type="InterPro" id="IPR036091">
    <property type="entry name" value="Prodiol/glycerol_DeHase__sf_su"/>
</dbReference>
<dbReference type="EMBL" id="FSQZ01000001">
    <property type="protein sequence ID" value="SIN67053.1"/>
    <property type="molecule type" value="Genomic_DNA"/>
</dbReference>